<keyword evidence="10" id="KW-1185">Reference proteome</keyword>
<dbReference type="EMBL" id="WBXO01000001">
    <property type="protein sequence ID" value="KAB2954439.1"/>
    <property type="molecule type" value="Genomic_DNA"/>
</dbReference>
<comment type="subcellular location">
    <subcellularLocation>
        <location evidence="1 7">Cytoplasm</location>
    </subcellularLocation>
</comment>
<dbReference type="GO" id="GO:0007059">
    <property type="term" value="P:chromosome segregation"/>
    <property type="evidence" value="ECO:0007669"/>
    <property type="project" value="UniProtKB-UniRule"/>
</dbReference>
<dbReference type="FunFam" id="3.40.50.300:FF:000984">
    <property type="entry name" value="Chromosome partition protein Smc"/>
    <property type="match status" value="1"/>
</dbReference>
<name>A0A6I0EXE1_9FIRM</name>
<evidence type="ECO:0000313" key="10">
    <source>
        <dbReference type="Proteomes" id="UP000468766"/>
    </source>
</evidence>
<feature type="coiled-coil region" evidence="7">
    <location>
        <begin position="415"/>
        <end position="491"/>
    </location>
</feature>
<feature type="coiled-coil region" evidence="7">
    <location>
        <begin position="289"/>
        <end position="376"/>
    </location>
</feature>
<keyword evidence="3 7" id="KW-0547">Nucleotide-binding</keyword>
<dbReference type="FunFam" id="3.40.50.300:FF:000901">
    <property type="entry name" value="Chromosome partition protein Smc"/>
    <property type="match status" value="1"/>
</dbReference>
<dbReference type="GO" id="GO:0016887">
    <property type="term" value="F:ATP hydrolysis activity"/>
    <property type="evidence" value="ECO:0007669"/>
    <property type="project" value="InterPro"/>
</dbReference>
<sequence length="1214" mass="139307">MFLSAGLCYNGRGIFREELALVLKRIELNGFKSFADKTEILLSPGVTVIVGPNGSGKSNVSDAIRWVLGEQSARSLRGSKMEDIIFAGSERRKPVGMAEVSIHVDNDQGLLPLDYREVLVTRRVYRSGESDFLLNRSTCRLRDIHELFADTGLGREGISIIGQGRVDEVLSSRPEDRRTFIEEAAGIVKYRNRKNEALKKMEDTQNHIIRVEDIIDELEKQYLAMTEQAAKARLYQELEKKINQLEQRVALTDYKEVKIKKAQLQQSYQKQQEGLLGKESAFVKFEQEESTLSLQLKKAEEALSTIRQEKQAQSEQLLKLKNELALLEERSKGLKAQKEMLQKELSQNQETLTEILRREENDLAKESKVNKRLQTLDHELKDQQKLGESSRAQVFQIEQKITEVTLRAQKRDEEAEVIQRQLHEIEIALTRQEEQSKTLEESISFSLARMAEWEEEYSRCQEEQEKVVQKAKRLEEEAKQTKEKLTAIQIKGEDIENKLTETMRRWQEISARIKALEHMERSYEGFNKGVKEIMTEAKKHQSSLQGICGLISELIEVPLGLEIAYQVALGSSMQNIVVEDDRSAQIAIEFLKKYKKGRATFLPLKSLQVYTGPGKEFLQEPGVIGCAADLIQFDKRYDKAVRFLLGRTLIFEDLTRALAFARQKKSNYKLVTLDGEILQPGGTVTGGTLSPQGGQTFLRRRELTMLKEEERKLSLVIASLKQSREEVREEQQKTAEQSMQLEKDLTALQFDRSSKDAEMLGLQKSLARERQQIEERLKEQGNCQETMTRLYSDRNRLEGKIKNLFSLKKELEQTYQELKKQIEELRKKGDDENKVLTERQLERARLEEEQKSLAVSLQILRESKAKLHEEAEQKKEKDQEWAELLCNYEKRAQELEAKVFQGILQEETLVEQTKQCQQVYDSLREEVEVLLNKKKPLLAEITALNKELHQIEIALTKVETEEKALLLKFQEKWAITDEAVMTQAEEDEIDRKAYQKEIATAKISLKELGTVNMLAIEEEKNLQERISFLHQQHEDLKAAQDSLEQVITEIEEIMIQRFGQAFDEINEHFRYTFSELFQGGQAELILTDPDNLLETGIDMVAQPPGKKRVPLSLLSGGERALTAIALLFALLKTRPSPFCVLDEIEAALDEANVSRFANYLKKLSQKSQFIVISHRKGTMEAADYLYGVTMEEGGVSKLISVKMTDRDDGIDAVS</sequence>
<dbReference type="GO" id="GO:0007062">
    <property type="term" value="P:sister chromatid cohesion"/>
    <property type="evidence" value="ECO:0007669"/>
    <property type="project" value="InterPro"/>
</dbReference>
<dbReference type="InterPro" id="IPR024704">
    <property type="entry name" value="SMC"/>
</dbReference>
<comment type="function">
    <text evidence="7">Required for chromosome condensation and partitioning.</text>
</comment>
<feature type="coiled-coil region" evidence="7">
    <location>
        <begin position="794"/>
        <end position="880"/>
    </location>
</feature>
<dbReference type="SUPFAM" id="SSF75553">
    <property type="entry name" value="Smc hinge domain"/>
    <property type="match status" value="1"/>
</dbReference>
<gene>
    <name evidence="7 9" type="primary">smc</name>
    <name evidence="9" type="ORF">F9B85_01775</name>
</gene>
<evidence type="ECO:0000256" key="6">
    <source>
        <dbReference type="ARBA" id="ARBA00023125"/>
    </source>
</evidence>
<dbReference type="InterPro" id="IPR003395">
    <property type="entry name" value="RecF/RecN/SMC_N"/>
</dbReference>
<dbReference type="SUPFAM" id="SSF52540">
    <property type="entry name" value="P-loop containing nucleoside triphosphate hydrolases"/>
    <property type="match status" value="1"/>
</dbReference>
<dbReference type="Gene3D" id="1.20.1060.20">
    <property type="match status" value="1"/>
</dbReference>
<proteinExistence type="inferred from homology"/>
<accession>A0A6I0EXE1</accession>
<comment type="caution">
    <text evidence="9">The sequence shown here is derived from an EMBL/GenBank/DDBJ whole genome shotgun (WGS) entry which is preliminary data.</text>
</comment>
<dbReference type="GO" id="GO:0006260">
    <property type="term" value="P:DNA replication"/>
    <property type="evidence" value="ECO:0007669"/>
    <property type="project" value="UniProtKB-UniRule"/>
</dbReference>
<evidence type="ECO:0000256" key="5">
    <source>
        <dbReference type="ARBA" id="ARBA00023054"/>
    </source>
</evidence>
<keyword evidence="6 7" id="KW-0238">DNA-binding</keyword>
<dbReference type="PANTHER" id="PTHR43977">
    <property type="entry name" value="STRUCTURAL MAINTENANCE OF CHROMOSOMES PROTEIN 3"/>
    <property type="match status" value="1"/>
</dbReference>
<dbReference type="GO" id="GO:0005737">
    <property type="term" value="C:cytoplasm"/>
    <property type="evidence" value="ECO:0007669"/>
    <property type="project" value="UniProtKB-SubCell"/>
</dbReference>
<evidence type="ECO:0000259" key="8">
    <source>
        <dbReference type="SMART" id="SM00968"/>
    </source>
</evidence>
<feature type="coiled-coil region" evidence="7">
    <location>
        <begin position="187"/>
        <end position="255"/>
    </location>
</feature>
<organism evidence="9 10">
    <name type="scientific">Heliorestis acidaminivorans</name>
    <dbReference type="NCBI Taxonomy" id="553427"/>
    <lineage>
        <taxon>Bacteria</taxon>
        <taxon>Bacillati</taxon>
        <taxon>Bacillota</taxon>
        <taxon>Clostridia</taxon>
        <taxon>Eubacteriales</taxon>
        <taxon>Heliobacteriaceae</taxon>
        <taxon>Heliorestis</taxon>
    </lineage>
</organism>
<comment type="similarity">
    <text evidence="7">Belongs to the SMC family.</text>
</comment>
<dbReference type="Pfam" id="PF06470">
    <property type="entry name" value="SMC_hinge"/>
    <property type="match status" value="1"/>
</dbReference>
<protein>
    <recommendedName>
        <fullName evidence="7">Chromosome partition protein Smc</fullName>
    </recommendedName>
</protein>
<feature type="domain" description="SMC hinge" evidence="8">
    <location>
        <begin position="545"/>
        <end position="661"/>
    </location>
</feature>
<dbReference type="Gene3D" id="3.40.50.300">
    <property type="entry name" value="P-loop containing nucleotide triphosphate hydrolases"/>
    <property type="match status" value="2"/>
</dbReference>
<evidence type="ECO:0000256" key="7">
    <source>
        <dbReference type="HAMAP-Rule" id="MF_01894"/>
    </source>
</evidence>
<dbReference type="Gene3D" id="6.10.140.1720">
    <property type="match status" value="1"/>
</dbReference>
<dbReference type="CDD" id="cd03278">
    <property type="entry name" value="ABC_SMC_barmotin"/>
    <property type="match status" value="2"/>
</dbReference>
<dbReference type="SMART" id="SM00968">
    <property type="entry name" value="SMC_hinge"/>
    <property type="match status" value="1"/>
</dbReference>
<dbReference type="Gene3D" id="3.30.70.1620">
    <property type="match status" value="1"/>
</dbReference>
<dbReference type="InterPro" id="IPR027417">
    <property type="entry name" value="P-loop_NTPase"/>
</dbReference>
<dbReference type="InterPro" id="IPR036277">
    <property type="entry name" value="SMC_hinge_sf"/>
</dbReference>
<dbReference type="Pfam" id="PF02463">
    <property type="entry name" value="SMC_N"/>
    <property type="match status" value="1"/>
</dbReference>
<dbReference type="PIRSF" id="PIRSF005719">
    <property type="entry name" value="SMC"/>
    <property type="match status" value="1"/>
</dbReference>
<dbReference type="HAMAP" id="MF_01894">
    <property type="entry name" value="Smc_prok"/>
    <property type="match status" value="1"/>
</dbReference>
<dbReference type="GO" id="GO:0005524">
    <property type="term" value="F:ATP binding"/>
    <property type="evidence" value="ECO:0007669"/>
    <property type="project" value="UniProtKB-UniRule"/>
</dbReference>
<comment type="domain">
    <text evidence="7">Contains large globular domains required for ATP hydrolysis at each terminus and a third globular domain forming a flexible hinge near the middle of the molecule. These domains are separated by coiled-coil structures.</text>
</comment>
<evidence type="ECO:0000256" key="1">
    <source>
        <dbReference type="ARBA" id="ARBA00004496"/>
    </source>
</evidence>
<keyword evidence="4 7" id="KW-0067">ATP-binding</keyword>
<dbReference type="GO" id="GO:0003677">
    <property type="term" value="F:DNA binding"/>
    <property type="evidence" value="ECO:0007669"/>
    <property type="project" value="UniProtKB-UniRule"/>
</dbReference>
<dbReference type="GO" id="GO:0005694">
    <property type="term" value="C:chromosome"/>
    <property type="evidence" value="ECO:0007669"/>
    <property type="project" value="InterPro"/>
</dbReference>
<comment type="subunit">
    <text evidence="7">Homodimer.</text>
</comment>
<dbReference type="AlphaFoldDB" id="A0A6I0EXE1"/>
<evidence type="ECO:0000256" key="2">
    <source>
        <dbReference type="ARBA" id="ARBA00022490"/>
    </source>
</evidence>
<keyword evidence="2 7" id="KW-0963">Cytoplasm</keyword>
<feature type="coiled-coil region" evidence="7">
    <location>
        <begin position="1019"/>
        <end position="1056"/>
    </location>
</feature>
<feature type="binding site" evidence="7">
    <location>
        <begin position="52"/>
        <end position="59"/>
    </location>
    <ligand>
        <name>ATP</name>
        <dbReference type="ChEBI" id="CHEBI:30616"/>
    </ligand>
</feature>
<dbReference type="NCBIfam" id="TIGR02168">
    <property type="entry name" value="SMC_prok_B"/>
    <property type="match status" value="1"/>
</dbReference>
<evidence type="ECO:0000313" key="9">
    <source>
        <dbReference type="EMBL" id="KAB2954439.1"/>
    </source>
</evidence>
<dbReference type="InterPro" id="IPR010935">
    <property type="entry name" value="SMC_hinge"/>
</dbReference>
<reference evidence="9 10" key="1">
    <citation type="submission" date="2019-10" db="EMBL/GenBank/DDBJ databases">
        <title>Whole-genome sequence of the extremophile Heliorestis acidaminivorans DSM 24790.</title>
        <authorList>
            <person name="Kyndt J.A."/>
            <person name="Meyer T.E."/>
        </authorList>
    </citation>
    <scope>NUCLEOTIDE SEQUENCE [LARGE SCALE GENOMIC DNA]</scope>
    <source>
        <strain evidence="9 10">DSM 24790</strain>
    </source>
</reference>
<dbReference type="InterPro" id="IPR011890">
    <property type="entry name" value="SMC_prok"/>
</dbReference>
<evidence type="ECO:0000256" key="3">
    <source>
        <dbReference type="ARBA" id="ARBA00022741"/>
    </source>
</evidence>
<dbReference type="GO" id="GO:0030261">
    <property type="term" value="P:chromosome condensation"/>
    <property type="evidence" value="ECO:0007669"/>
    <property type="project" value="InterPro"/>
</dbReference>
<keyword evidence="5 7" id="KW-0175">Coiled coil</keyword>
<evidence type="ECO:0000256" key="4">
    <source>
        <dbReference type="ARBA" id="ARBA00022840"/>
    </source>
</evidence>
<dbReference type="OrthoDB" id="9808768at2"/>
<feature type="coiled-coil region" evidence="7">
    <location>
        <begin position="706"/>
        <end position="744"/>
    </location>
</feature>
<dbReference type="Proteomes" id="UP000468766">
    <property type="component" value="Unassembled WGS sequence"/>
</dbReference>